<evidence type="ECO:0000259" key="12">
    <source>
        <dbReference type="Pfam" id="PF04101"/>
    </source>
</evidence>
<comment type="similarity">
    <text evidence="10">Belongs to the glycosyltransferase 28 family. MurG subfamily.</text>
</comment>
<dbReference type="HAMAP" id="MF_00033">
    <property type="entry name" value="MurG"/>
    <property type="match status" value="1"/>
</dbReference>
<accession>A0ABQ2DLC3</accession>
<dbReference type="SUPFAM" id="SSF53756">
    <property type="entry name" value="UDP-Glycosyltransferase/glycogen phosphorylase"/>
    <property type="match status" value="1"/>
</dbReference>
<evidence type="ECO:0000256" key="3">
    <source>
        <dbReference type="ARBA" id="ARBA00022676"/>
    </source>
</evidence>
<dbReference type="CDD" id="cd03785">
    <property type="entry name" value="GT28_MurG"/>
    <property type="match status" value="1"/>
</dbReference>
<evidence type="ECO:0000313" key="13">
    <source>
        <dbReference type="EMBL" id="GGJ62597.1"/>
    </source>
</evidence>
<dbReference type="Pfam" id="PF04101">
    <property type="entry name" value="Glyco_tran_28_C"/>
    <property type="match status" value="1"/>
</dbReference>
<dbReference type="GO" id="GO:0016740">
    <property type="term" value="F:transferase activity"/>
    <property type="evidence" value="ECO:0007669"/>
    <property type="project" value="UniProtKB-KW"/>
</dbReference>
<keyword evidence="6 10" id="KW-0573">Peptidoglycan synthesis</keyword>
<proteinExistence type="inferred from homology"/>
<keyword evidence="7 10" id="KW-0472">Membrane</keyword>
<keyword evidence="4 10" id="KW-0808">Transferase</keyword>
<keyword evidence="3 10" id="KW-0328">Glycosyltransferase</keyword>
<protein>
    <recommendedName>
        <fullName evidence="10">UDP-N-acetylglucosamine--N-acetylmuramyl-(pentapeptide) pyrophosphoryl-undecaprenol N-acetylglucosamine transferase</fullName>
        <ecNumber evidence="10">2.4.1.227</ecNumber>
    </recommendedName>
    <alternativeName>
        <fullName evidence="10">Undecaprenyl-PP-MurNAc-pentapeptide-UDPGlcNAc GlcNAc transferase</fullName>
    </alternativeName>
</protein>
<evidence type="ECO:0000256" key="9">
    <source>
        <dbReference type="ARBA" id="ARBA00023316"/>
    </source>
</evidence>
<keyword evidence="5 10" id="KW-0133">Cell shape</keyword>
<comment type="subcellular location">
    <subcellularLocation>
        <location evidence="10">Cell membrane</location>
        <topology evidence="10">Peripheral membrane protein</topology>
        <orientation evidence="10">Cytoplasmic side</orientation>
    </subcellularLocation>
</comment>
<comment type="catalytic activity">
    <reaction evidence="10">
        <text>di-trans,octa-cis-undecaprenyl diphospho-N-acetyl-alpha-D-muramoyl-L-alanyl-D-glutamyl-meso-2,6-diaminopimeloyl-D-alanyl-D-alanine + UDP-N-acetyl-alpha-D-glucosamine = di-trans,octa-cis-undecaprenyl diphospho-[N-acetyl-alpha-D-glucosaminyl-(1-&gt;4)]-N-acetyl-alpha-D-muramoyl-L-alanyl-D-glutamyl-meso-2,6-diaminopimeloyl-D-alanyl-D-alanine + UDP + H(+)</text>
        <dbReference type="Rhea" id="RHEA:31227"/>
        <dbReference type="ChEBI" id="CHEBI:15378"/>
        <dbReference type="ChEBI" id="CHEBI:57705"/>
        <dbReference type="ChEBI" id="CHEBI:58223"/>
        <dbReference type="ChEBI" id="CHEBI:61387"/>
        <dbReference type="ChEBI" id="CHEBI:61388"/>
        <dbReference type="EC" id="2.4.1.227"/>
    </reaction>
</comment>
<feature type="binding site" evidence="10">
    <location>
        <position position="296"/>
    </location>
    <ligand>
        <name>UDP-N-acetyl-alpha-D-glucosamine</name>
        <dbReference type="ChEBI" id="CHEBI:57705"/>
    </ligand>
</feature>
<reference evidence="14" key="1">
    <citation type="journal article" date="2019" name="Int. J. Syst. Evol. Microbiol.">
        <title>The Global Catalogue of Microorganisms (GCM) 10K type strain sequencing project: providing services to taxonomists for standard genome sequencing and annotation.</title>
        <authorList>
            <consortium name="The Broad Institute Genomics Platform"/>
            <consortium name="The Broad Institute Genome Sequencing Center for Infectious Disease"/>
            <person name="Wu L."/>
            <person name="Ma J."/>
        </authorList>
    </citation>
    <scope>NUCLEOTIDE SEQUENCE [LARGE SCALE GENOMIC DNA]</scope>
    <source>
        <strain evidence="14">CGMCC 1.3685</strain>
    </source>
</reference>
<dbReference type="InterPro" id="IPR004276">
    <property type="entry name" value="GlycoTrans_28_N"/>
</dbReference>
<dbReference type="InterPro" id="IPR006009">
    <property type="entry name" value="GlcNAc_MurG"/>
</dbReference>
<feature type="domain" description="Glycosyltransferase family 28 N-terminal" evidence="11">
    <location>
        <begin position="8"/>
        <end position="143"/>
    </location>
</feature>
<dbReference type="NCBIfam" id="TIGR01133">
    <property type="entry name" value="murG"/>
    <property type="match status" value="1"/>
</dbReference>
<dbReference type="RefSeq" id="WP_188685719.1">
    <property type="nucleotide sequence ID" value="NZ_BMKX01000005.1"/>
</dbReference>
<evidence type="ECO:0000256" key="5">
    <source>
        <dbReference type="ARBA" id="ARBA00022960"/>
    </source>
</evidence>
<keyword evidence="2 10" id="KW-0132">Cell division</keyword>
<sequence>MSDPIRLVVAGGGTAGHISPMLAIADAVRQQDTQANIVALGSPGGLETKLVPEAGYRLALIPKAPMPRSINLDLLKFPFRFLKAINEAKKILRETKAEALLGVGGYVCTPAYLAAKKLGIPTFVHEANSVAGMANKLGAKHAVGVGTTFANTGLPNARQVGMPMRSNVALMDRSTIRDEARAYFGLADQSPVLVVTGGSSGAQSINETIVASLDQLDAAGVHVVHITGRGKQITDAQGNHLEHAGYTQREYVDRMEFAYAAADLMICRSGAGTVCELAVAGTASVLVPLPIGNGEQKLNASELVVAGGALLVSNSDFTPGYVTDTVLNLITDQHKLEQMSQAAASLGQRDAAEQMAAMIIDEVSSRRSASGQKG</sequence>
<feature type="domain" description="Glycosyl transferase family 28 C-terminal" evidence="12">
    <location>
        <begin position="192"/>
        <end position="355"/>
    </location>
</feature>
<dbReference type="Proteomes" id="UP000606115">
    <property type="component" value="Unassembled WGS sequence"/>
</dbReference>
<gene>
    <name evidence="10 13" type="primary">murG</name>
    <name evidence="13" type="ORF">GCM10007173_21910</name>
</gene>
<name>A0ABQ2DLC3_9MICC</name>
<dbReference type="InterPro" id="IPR007235">
    <property type="entry name" value="Glyco_trans_28_C"/>
</dbReference>
<evidence type="ECO:0000256" key="1">
    <source>
        <dbReference type="ARBA" id="ARBA00022475"/>
    </source>
</evidence>
<evidence type="ECO:0000256" key="8">
    <source>
        <dbReference type="ARBA" id="ARBA00023306"/>
    </source>
</evidence>
<dbReference type="GeneID" id="303304547"/>
<comment type="function">
    <text evidence="10">Cell wall formation. Catalyzes the transfer of a GlcNAc subunit on undecaprenyl-pyrophosphoryl-MurNAc-pentapeptide (lipid intermediate I) to form undecaprenyl-pyrophosphoryl-MurNAc-(pentapeptide)GlcNAc (lipid intermediate II).</text>
</comment>
<evidence type="ECO:0000313" key="14">
    <source>
        <dbReference type="Proteomes" id="UP000606115"/>
    </source>
</evidence>
<comment type="pathway">
    <text evidence="10">Cell wall biogenesis; peptidoglycan biosynthesis.</text>
</comment>
<dbReference type="Gene3D" id="3.40.50.2000">
    <property type="entry name" value="Glycogen Phosphorylase B"/>
    <property type="match status" value="2"/>
</dbReference>
<feature type="binding site" evidence="10">
    <location>
        <begin position="14"/>
        <end position="16"/>
    </location>
    <ligand>
        <name>UDP-N-acetyl-alpha-D-glucosamine</name>
        <dbReference type="ChEBI" id="CHEBI:57705"/>
    </ligand>
</feature>
<dbReference type="PANTHER" id="PTHR21015">
    <property type="entry name" value="UDP-N-ACETYLGLUCOSAMINE--N-ACETYLMURAMYL-(PENTAPEPTIDE) PYROPHOSPHORYL-UNDECAPRENOL N-ACETYLGLUCOSAMINE TRANSFERASE 1"/>
    <property type="match status" value="1"/>
</dbReference>
<dbReference type="EMBL" id="BMKX01000005">
    <property type="protein sequence ID" value="GGJ62597.1"/>
    <property type="molecule type" value="Genomic_DNA"/>
</dbReference>
<comment type="caution">
    <text evidence="10">Lacks conserved residue(s) required for the propagation of feature annotation.</text>
</comment>
<evidence type="ECO:0000256" key="6">
    <source>
        <dbReference type="ARBA" id="ARBA00022984"/>
    </source>
</evidence>
<dbReference type="Pfam" id="PF03033">
    <property type="entry name" value="Glyco_transf_28"/>
    <property type="match status" value="1"/>
</dbReference>
<comment type="caution">
    <text evidence="13">The sequence shown here is derived from an EMBL/GenBank/DDBJ whole genome shotgun (WGS) entry which is preliminary data.</text>
</comment>
<keyword evidence="1 10" id="KW-1003">Cell membrane</keyword>
<feature type="binding site" evidence="10">
    <location>
        <position position="165"/>
    </location>
    <ligand>
        <name>UDP-N-acetyl-alpha-D-glucosamine</name>
        <dbReference type="ChEBI" id="CHEBI:57705"/>
    </ligand>
</feature>
<dbReference type="PANTHER" id="PTHR21015:SF22">
    <property type="entry name" value="GLYCOSYLTRANSFERASE"/>
    <property type="match status" value="1"/>
</dbReference>
<feature type="binding site" evidence="10">
    <location>
        <position position="199"/>
    </location>
    <ligand>
        <name>UDP-N-acetyl-alpha-D-glucosamine</name>
        <dbReference type="ChEBI" id="CHEBI:57705"/>
    </ligand>
</feature>
<evidence type="ECO:0000259" key="11">
    <source>
        <dbReference type="Pfam" id="PF03033"/>
    </source>
</evidence>
<evidence type="ECO:0000256" key="7">
    <source>
        <dbReference type="ARBA" id="ARBA00023136"/>
    </source>
</evidence>
<organism evidence="13 14">
    <name type="scientific">Glutamicibacter ardleyensis</name>
    <dbReference type="NCBI Taxonomy" id="225894"/>
    <lineage>
        <taxon>Bacteria</taxon>
        <taxon>Bacillati</taxon>
        <taxon>Actinomycetota</taxon>
        <taxon>Actinomycetes</taxon>
        <taxon>Micrococcales</taxon>
        <taxon>Micrococcaceae</taxon>
        <taxon>Glutamicibacter</taxon>
    </lineage>
</organism>
<keyword evidence="9 10" id="KW-0961">Cell wall biogenesis/degradation</keyword>
<keyword evidence="14" id="KW-1185">Reference proteome</keyword>
<evidence type="ECO:0000256" key="2">
    <source>
        <dbReference type="ARBA" id="ARBA00022618"/>
    </source>
</evidence>
<dbReference type="EC" id="2.4.1.227" evidence="10"/>
<keyword evidence="8 10" id="KW-0131">Cell cycle</keyword>
<evidence type="ECO:0000256" key="4">
    <source>
        <dbReference type="ARBA" id="ARBA00022679"/>
    </source>
</evidence>
<evidence type="ECO:0000256" key="10">
    <source>
        <dbReference type="HAMAP-Rule" id="MF_00033"/>
    </source>
</evidence>
<feature type="binding site" evidence="10">
    <location>
        <position position="128"/>
    </location>
    <ligand>
        <name>UDP-N-acetyl-alpha-D-glucosamine</name>
        <dbReference type="ChEBI" id="CHEBI:57705"/>
    </ligand>
</feature>